<keyword evidence="6" id="KW-1185">Reference proteome</keyword>
<gene>
    <name evidence="5" type="primary">nudH</name>
    <name evidence="5" type="ORF">PTI45_02091</name>
</gene>
<keyword evidence="2 3" id="KW-0378">Hydrolase</keyword>
<dbReference type="PATRIC" id="fig|1886670.3.peg.2129"/>
<dbReference type="PROSITE" id="PS00893">
    <property type="entry name" value="NUDIX_BOX"/>
    <property type="match status" value="1"/>
</dbReference>
<dbReference type="AlphaFoldDB" id="A0A1E3L476"/>
<evidence type="ECO:0000256" key="1">
    <source>
        <dbReference type="ARBA" id="ARBA00001946"/>
    </source>
</evidence>
<dbReference type="PANTHER" id="PTHR43046:SF2">
    <property type="entry name" value="8-OXO-DGTP DIPHOSPHATASE-RELATED"/>
    <property type="match status" value="1"/>
</dbReference>
<sequence>MSVVIDELYAGIAVIIFNAEGHVFLQQRLDVGQWGIPSGHVEKGETVTQAVVRELKEETGLDVEVTRLIGVYSDPDSQIFEYPNGKNVHFITNCFEAIIIGGELIVDPKESLDYQFFPTDQLPANLLRMHPRWLADALEQRPQAFIR</sequence>
<dbReference type="EMBL" id="MDER01000036">
    <property type="protein sequence ID" value="ODP28546.1"/>
    <property type="molecule type" value="Genomic_DNA"/>
</dbReference>
<organism evidence="5 6">
    <name type="scientific">Paenibacillus nuruki</name>
    <dbReference type="NCBI Taxonomy" id="1886670"/>
    <lineage>
        <taxon>Bacteria</taxon>
        <taxon>Bacillati</taxon>
        <taxon>Bacillota</taxon>
        <taxon>Bacilli</taxon>
        <taxon>Bacillales</taxon>
        <taxon>Paenibacillaceae</taxon>
        <taxon>Paenibacillus</taxon>
    </lineage>
</organism>
<evidence type="ECO:0000313" key="6">
    <source>
        <dbReference type="Proteomes" id="UP000094578"/>
    </source>
</evidence>
<protein>
    <submittedName>
        <fullName evidence="5">RNA pyrophosphohydrolase</fullName>
        <ecNumber evidence="5">3.6.1.-</ecNumber>
    </submittedName>
</protein>
<dbReference type="InterPro" id="IPR000086">
    <property type="entry name" value="NUDIX_hydrolase_dom"/>
</dbReference>
<comment type="similarity">
    <text evidence="3">Belongs to the Nudix hydrolase family.</text>
</comment>
<name>A0A1E3L476_9BACL</name>
<feature type="domain" description="Nudix hydrolase" evidence="4">
    <location>
        <begin position="7"/>
        <end position="140"/>
    </location>
</feature>
<dbReference type="RefSeq" id="WP_241669436.1">
    <property type="nucleotide sequence ID" value="NZ_MDER01000036.1"/>
</dbReference>
<reference evidence="5 6" key="1">
    <citation type="submission" date="2016-08" db="EMBL/GenBank/DDBJ databases">
        <title>Genome sequencing of Paenibacillus sp. TI45-13ar, isolated from Korean traditional nuruk.</title>
        <authorList>
            <person name="Kim S.-J."/>
        </authorList>
    </citation>
    <scope>NUCLEOTIDE SEQUENCE [LARGE SCALE GENOMIC DNA]</scope>
    <source>
        <strain evidence="5 6">TI45-13ar</strain>
    </source>
</reference>
<dbReference type="Gene3D" id="3.90.79.10">
    <property type="entry name" value="Nucleoside Triphosphate Pyrophosphohydrolase"/>
    <property type="match status" value="1"/>
</dbReference>
<dbReference type="InterPro" id="IPR020084">
    <property type="entry name" value="NUDIX_hydrolase_CS"/>
</dbReference>
<dbReference type="Pfam" id="PF00293">
    <property type="entry name" value="NUDIX"/>
    <property type="match status" value="1"/>
</dbReference>
<dbReference type="STRING" id="1886670.PTI45_02091"/>
<evidence type="ECO:0000313" key="5">
    <source>
        <dbReference type="EMBL" id="ODP28546.1"/>
    </source>
</evidence>
<dbReference type="Proteomes" id="UP000094578">
    <property type="component" value="Unassembled WGS sequence"/>
</dbReference>
<comment type="cofactor">
    <cofactor evidence="1">
        <name>Mg(2+)</name>
        <dbReference type="ChEBI" id="CHEBI:18420"/>
    </cofactor>
</comment>
<accession>A0A1E3L476</accession>
<dbReference type="GO" id="GO:0016787">
    <property type="term" value="F:hydrolase activity"/>
    <property type="evidence" value="ECO:0007669"/>
    <property type="project" value="UniProtKB-KW"/>
</dbReference>
<dbReference type="InterPro" id="IPR020476">
    <property type="entry name" value="Nudix_hydrolase"/>
</dbReference>
<proteinExistence type="inferred from homology"/>
<evidence type="ECO:0000256" key="2">
    <source>
        <dbReference type="ARBA" id="ARBA00022801"/>
    </source>
</evidence>
<dbReference type="PROSITE" id="PS51462">
    <property type="entry name" value="NUDIX"/>
    <property type="match status" value="1"/>
</dbReference>
<evidence type="ECO:0000256" key="3">
    <source>
        <dbReference type="RuleBase" id="RU003476"/>
    </source>
</evidence>
<comment type="caution">
    <text evidence="5">The sequence shown here is derived from an EMBL/GenBank/DDBJ whole genome shotgun (WGS) entry which is preliminary data.</text>
</comment>
<dbReference type="EC" id="3.6.1.-" evidence="5"/>
<dbReference type="SUPFAM" id="SSF55811">
    <property type="entry name" value="Nudix"/>
    <property type="match status" value="1"/>
</dbReference>
<evidence type="ECO:0000259" key="4">
    <source>
        <dbReference type="PROSITE" id="PS51462"/>
    </source>
</evidence>
<dbReference type="InterPro" id="IPR015797">
    <property type="entry name" value="NUDIX_hydrolase-like_dom_sf"/>
</dbReference>
<dbReference type="PANTHER" id="PTHR43046">
    <property type="entry name" value="GDP-MANNOSE MANNOSYL HYDROLASE"/>
    <property type="match status" value="1"/>
</dbReference>
<dbReference type="PRINTS" id="PR00502">
    <property type="entry name" value="NUDIXFAMILY"/>
</dbReference>